<dbReference type="InterPro" id="IPR050261">
    <property type="entry name" value="FrsA_esterase"/>
</dbReference>
<dbReference type="Proteomes" id="UP000256478">
    <property type="component" value="Unassembled WGS sequence"/>
</dbReference>
<dbReference type="PANTHER" id="PTHR22946">
    <property type="entry name" value="DIENELACTONE HYDROLASE DOMAIN-CONTAINING PROTEIN-RELATED"/>
    <property type="match status" value="1"/>
</dbReference>
<sequence length="325" mass="36932">MSKIALRNKLSKLNRLRDVNWRRLMISTLGVVALLGGLWYAIWGLHPYQVDQQQIAVAYAHQQSAGDSVAVTMNVEQEAKNQFAFTYTSFDGAIVNGRMVYPEHTEPGQALPVMLGVHAMGRSENRWWMDSFKDRPTLEQTDKLTQQALANGYAVIAIDSRNHGKRKNLDHNIIKVMNDLHWWGKREPYEQMVIDTVKDYRVLLDWLEQQPQFDATKTSVAGYSMGGQVSLLLAGVDERIERVLSIVPPYLDDKVAIVAPKNILGNLAHLDKLWLVSANDDEHASESENAELYALIGTKNKKHLRFEGGHVLPTGYYQQLSDWYQ</sequence>
<dbReference type="PANTHER" id="PTHR22946:SF9">
    <property type="entry name" value="POLYKETIDE TRANSFERASE AF380"/>
    <property type="match status" value="1"/>
</dbReference>
<proteinExistence type="predicted"/>
<dbReference type="OrthoDB" id="9804723at2"/>
<evidence type="ECO:0000313" key="4">
    <source>
        <dbReference type="EMBL" id="REL26234.1"/>
    </source>
</evidence>
<evidence type="ECO:0000259" key="3">
    <source>
        <dbReference type="Pfam" id="PF05448"/>
    </source>
</evidence>
<dbReference type="InterPro" id="IPR029058">
    <property type="entry name" value="AB_hydrolase_fold"/>
</dbReference>
<dbReference type="Gene3D" id="3.40.50.1820">
    <property type="entry name" value="alpha/beta hydrolase"/>
    <property type="match status" value="1"/>
</dbReference>
<name>A0A3E0TNY4_9GAMM</name>
<evidence type="ECO:0000256" key="1">
    <source>
        <dbReference type="ARBA" id="ARBA00022801"/>
    </source>
</evidence>
<dbReference type="InterPro" id="IPR008391">
    <property type="entry name" value="AXE1_dom"/>
</dbReference>
<accession>A0A3E0TNY4</accession>
<dbReference type="SUPFAM" id="SSF53474">
    <property type="entry name" value="alpha/beta-Hydrolases"/>
    <property type="match status" value="1"/>
</dbReference>
<keyword evidence="2" id="KW-0472">Membrane</keyword>
<dbReference type="AlphaFoldDB" id="A0A3E0TNY4"/>
<gene>
    <name evidence="4" type="ORF">DXX93_06310</name>
</gene>
<feature type="domain" description="Acetyl xylan esterase" evidence="3">
    <location>
        <begin position="73"/>
        <end position="252"/>
    </location>
</feature>
<protein>
    <submittedName>
        <fullName evidence="4">Alpha/beta fold hydrolase</fullName>
    </submittedName>
</protein>
<keyword evidence="2" id="KW-0812">Transmembrane</keyword>
<comment type="caution">
    <text evidence="4">The sequence shown here is derived from an EMBL/GenBank/DDBJ whole genome shotgun (WGS) entry which is preliminary data.</text>
</comment>
<dbReference type="GO" id="GO:0052689">
    <property type="term" value="F:carboxylic ester hydrolase activity"/>
    <property type="evidence" value="ECO:0007669"/>
    <property type="project" value="UniProtKB-ARBA"/>
</dbReference>
<feature type="transmembrane region" description="Helical" evidence="2">
    <location>
        <begin position="21"/>
        <end position="43"/>
    </location>
</feature>
<organism evidence="4 5">
    <name type="scientific">Thalassotalea euphylliae</name>
    <dbReference type="NCBI Taxonomy" id="1655234"/>
    <lineage>
        <taxon>Bacteria</taxon>
        <taxon>Pseudomonadati</taxon>
        <taxon>Pseudomonadota</taxon>
        <taxon>Gammaproteobacteria</taxon>
        <taxon>Alteromonadales</taxon>
        <taxon>Colwelliaceae</taxon>
        <taxon>Thalassotalea</taxon>
    </lineage>
</organism>
<dbReference type="EMBL" id="QUOU01000001">
    <property type="protein sequence ID" value="REL26234.1"/>
    <property type="molecule type" value="Genomic_DNA"/>
</dbReference>
<evidence type="ECO:0000256" key="2">
    <source>
        <dbReference type="SAM" id="Phobius"/>
    </source>
</evidence>
<reference evidence="4 5" key="1">
    <citation type="submission" date="2018-08" db="EMBL/GenBank/DDBJ databases">
        <title>Thalassotalea euphylliae genome.</title>
        <authorList>
            <person name="Summers S."/>
            <person name="Rice S.A."/>
            <person name="Freckelton M.L."/>
            <person name="Nedved B.T."/>
            <person name="Hadfield M.G."/>
        </authorList>
    </citation>
    <scope>NUCLEOTIDE SEQUENCE [LARGE SCALE GENOMIC DNA]</scope>
    <source>
        <strain evidence="4 5">H1</strain>
    </source>
</reference>
<keyword evidence="1 4" id="KW-0378">Hydrolase</keyword>
<evidence type="ECO:0000313" key="5">
    <source>
        <dbReference type="Proteomes" id="UP000256478"/>
    </source>
</evidence>
<dbReference type="Pfam" id="PF05448">
    <property type="entry name" value="AXE1"/>
    <property type="match status" value="1"/>
</dbReference>
<keyword evidence="2" id="KW-1133">Transmembrane helix</keyword>